<reference evidence="1 2" key="1">
    <citation type="submission" date="2020-01" db="EMBL/GenBank/DDBJ databases">
        <title>Whole genome sequence of Heliobacterium gestii DSM 11169.</title>
        <authorList>
            <person name="Kyndt J.A."/>
            <person name="Meyer T.E."/>
        </authorList>
    </citation>
    <scope>NUCLEOTIDE SEQUENCE [LARGE SCALE GENOMIC DNA]</scope>
    <source>
        <strain evidence="1 2">DSM 11169</strain>
    </source>
</reference>
<proteinExistence type="predicted"/>
<accession>A0A845L8Z9</accession>
<name>A0A845L8Z9_HELGE</name>
<dbReference type="SUPFAM" id="SSF53335">
    <property type="entry name" value="S-adenosyl-L-methionine-dependent methyltransferases"/>
    <property type="match status" value="1"/>
</dbReference>
<dbReference type="Gene3D" id="3.40.50.150">
    <property type="entry name" value="Vaccinia Virus protein VP39"/>
    <property type="match status" value="1"/>
</dbReference>
<organism evidence="1 2">
    <name type="scientific">Heliomicrobium gestii</name>
    <name type="common">Heliobacterium gestii</name>
    <dbReference type="NCBI Taxonomy" id="2699"/>
    <lineage>
        <taxon>Bacteria</taxon>
        <taxon>Bacillati</taxon>
        <taxon>Bacillota</taxon>
        <taxon>Clostridia</taxon>
        <taxon>Eubacteriales</taxon>
        <taxon>Heliobacteriaceae</taxon>
        <taxon>Heliomicrobium</taxon>
    </lineage>
</organism>
<dbReference type="RefSeq" id="WP_161261680.1">
    <property type="nucleotide sequence ID" value="NZ_JAFBDC010000005.1"/>
</dbReference>
<dbReference type="AlphaFoldDB" id="A0A845L8Z9"/>
<dbReference type="OrthoDB" id="176403at2"/>
<dbReference type="Proteomes" id="UP000471031">
    <property type="component" value="Unassembled WGS sequence"/>
</dbReference>
<gene>
    <name evidence="1" type="ORF">GTO89_08695</name>
</gene>
<dbReference type="GO" id="GO:0032259">
    <property type="term" value="P:methylation"/>
    <property type="evidence" value="ECO:0007669"/>
    <property type="project" value="UniProtKB-KW"/>
</dbReference>
<dbReference type="InterPro" id="IPR029063">
    <property type="entry name" value="SAM-dependent_MTases_sf"/>
</dbReference>
<keyword evidence="1" id="KW-0489">Methyltransferase</keyword>
<protein>
    <submittedName>
        <fullName evidence="1">Class I SAM-dependent methyltransferase</fullName>
    </submittedName>
</protein>
<sequence>MLQSVFEQEKKYYKPVILNPNTLAEIAMAPETWQEILLFHHELVNDDYTGYLDAYYRECVRRFGRHWRYMDIVNVLYAAVKTLKPRNYLEIGVRRGRTVCTAARACPDMEIVAFDMWIQDYAGMENPGPDFVRHELTKHRFQGEVTFIDGDSSVTVPEFFKNHPEKTYDIITVDGDHSEEGALRDLDNVIPYLSEGGILIFDDIAHPGHPYLNRVWVDLLLRYPFLSGFEFREIGYGVGFAIRNSI</sequence>
<dbReference type="EMBL" id="WXEX01000006">
    <property type="protein sequence ID" value="MZP43112.1"/>
    <property type="molecule type" value="Genomic_DNA"/>
</dbReference>
<comment type="caution">
    <text evidence="1">The sequence shown here is derived from an EMBL/GenBank/DDBJ whole genome shotgun (WGS) entry which is preliminary data.</text>
</comment>
<evidence type="ECO:0000313" key="1">
    <source>
        <dbReference type="EMBL" id="MZP43112.1"/>
    </source>
</evidence>
<keyword evidence="1" id="KW-0808">Transferase</keyword>
<keyword evidence="2" id="KW-1185">Reference proteome</keyword>
<evidence type="ECO:0000313" key="2">
    <source>
        <dbReference type="Proteomes" id="UP000471031"/>
    </source>
</evidence>
<dbReference type="Pfam" id="PF13578">
    <property type="entry name" value="Methyltransf_24"/>
    <property type="match status" value="1"/>
</dbReference>
<dbReference type="GO" id="GO:0008168">
    <property type="term" value="F:methyltransferase activity"/>
    <property type="evidence" value="ECO:0007669"/>
    <property type="project" value="UniProtKB-KW"/>
</dbReference>